<gene>
    <name evidence="3" type="ORF">BCR34DRAFT_669766</name>
</gene>
<dbReference type="Proteomes" id="UP000193144">
    <property type="component" value="Unassembled WGS sequence"/>
</dbReference>
<evidence type="ECO:0000256" key="1">
    <source>
        <dbReference type="SAM" id="MobiDB-lite"/>
    </source>
</evidence>
<accession>A0A1Y1Y7J0</accession>
<evidence type="ECO:0008006" key="5">
    <source>
        <dbReference type="Google" id="ProtNLM"/>
    </source>
</evidence>
<reference evidence="3 4" key="1">
    <citation type="submission" date="2016-07" db="EMBL/GenBank/DDBJ databases">
        <title>Pervasive Adenine N6-methylation of Active Genes in Fungi.</title>
        <authorList>
            <consortium name="DOE Joint Genome Institute"/>
            <person name="Mondo S.J."/>
            <person name="Dannebaum R.O."/>
            <person name="Kuo R.C."/>
            <person name="Labutti K."/>
            <person name="Haridas S."/>
            <person name="Kuo A."/>
            <person name="Salamov A."/>
            <person name="Ahrendt S.R."/>
            <person name="Lipzen A."/>
            <person name="Sullivan W."/>
            <person name="Andreopoulos W.B."/>
            <person name="Clum A."/>
            <person name="Lindquist E."/>
            <person name="Daum C."/>
            <person name="Ramamoorthy G.K."/>
            <person name="Gryganskyi A."/>
            <person name="Culley D."/>
            <person name="Magnuson J.K."/>
            <person name="James T.Y."/>
            <person name="O'Malley M.A."/>
            <person name="Stajich J.E."/>
            <person name="Spatafora J.W."/>
            <person name="Visel A."/>
            <person name="Grigoriev I.V."/>
        </authorList>
    </citation>
    <scope>NUCLEOTIDE SEQUENCE [LARGE SCALE GENOMIC DNA]</scope>
    <source>
        <strain evidence="3 4">CBS 115471</strain>
    </source>
</reference>
<proteinExistence type="predicted"/>
<feature type="chain" id="PRO_5012169182" description="Extracellular membrane protein CFEM domain-containing protein" evidence="2">
    <location>
        <begin position="17"/>
        <end position="340"/>
    </location>
</feature>
<evidence type="ECO:0000313" key="3">
    <source>
        <dbReference type="EMBL" id="ORX93977.1"/>
    </source>
</evidence>
<feature type="region of interest" description="Disordered" evidence="1">
    <location>
        <begin position="172"/>
        <end position="220"/>
    </location>
</feature>
<feature type="signal peptide" evidence="2">
    <location>
        <begin position="1"/>
        <end position="16"/>
    </location>
</feature>
<comment type="caution">
    <text evidence="3">The sequence shown here is derived from an EMBL/GenBank/DDBJ whole genome shotgun (WGS) entry which is preliminary data.</text>
</comment>
<name>A0A1Y1Y7J0_9PLEO</name>
<keyword evidence="2" id="KW-0732">Signal</keyword>
<sequence length="340" mass="36651">MKAFTVLTVAVRVVSATLTTSPDTTPTAVTLEKRIKTVTFIPFSSHESMPVFEPPQGAATVTIFKTVTAPKTTDTREVMSLFRPPETLPTLTTWKTITESVFMPRGVVPVTVLKTVTHPRPKLTRHEAMPVFEPQKYGLTVTVEGTVVNEIYVPPNVRPTVTVYSTVYAGRIRRGPGSTTAPATVPSSTSTSDAPASTGLDSPAENPDPIPDPDSNFPHWNTSDINALTLPHLCTVSDATKSACKALKSTVSTCSNKNADSTKCTQDMAKAILYKVLDAGICKQGLVDGQGADDGLAEALCRRFWEEASRCRRKRKGQCGVHHVIYLLEKLGRLLGVLGG</sequence>
<dbReference type="EMBL" id="MCFA01000321">
    <property type="protein sequence ID" value="ORX93977.1"/>
    <property type="molecule type" value="Genomic_DNA"/>
</dbReference>
<feature type="compositionally biased region" description="Low complexity" evidence="1">
    <location>
        <begin position="175"/>
        <end position="199"/>
    </location>
</feature>
<organism evidence="3 4">
    <name type="scientific">Clohesyomyces aquaticus</name>
    <dbReference type="NCBI Taxonomy" id="1231657"/>
    <lineage>
        <taxon>Eukaryota</taxon>
        <taxon>Fungi</taxon>
        <taxon>Dikarya</taxon>
        <taxon>Ascomycota</taxon>
        <taxon>Pezizomycotina</taxon>
        <taxon>Dothideomycetes</taxon>
        <taxon>Pleosporomycetidae</taxon>
        <taxon>Pleosporales</taxon>
        <taxon>Lindgomycetaceae</taxon>
        <taxon>Clohesyomyces</taxon>
    </lineage>
</organism>
<evidence type="ECO:0000256" key="2">
    <source>
        <dbReference type="SAM" id="SignalP"/>
    </source>
</evidence>
<evidence type="ECO:0000313" key="4">
    <source>
        <dbReference type="Proteomes" id="UP000193144"/>
    </source>
</evidence>
<keyword evidence="4" id="KW-1185">Reference proteome</keyword>
<protein>
    <recommendedName>
        <fullName evidence="5">Extracellular membrane protein CFEM domain-containing protein</fullName>
    </recommendedName>
</protein>
<dbReference type="AlphaFoldDB" id="A0A1Y1Y7J0"/>